<dbReference type="PANTHER" id="PTHR46920">
    <property type="match status" value="1"/>
</dbReference>
<dbReference type="EMBL" id="JAHUTI010059092">
    <property type="protein sequence ID" value="MED6250564.1"/>
    <property type="molecule type" value="Genomic_DNA"/>
</dbReference>
<feature type="non-terminal residue" evidence="2">
    <location>
        <position position="1"/>
    </location>
</feature>
<dbReference type="Pfam" id="PF20179">
    <property type="entry name" value="MSS51_C"/>
    <property type="match status" value="1"/>
</dbReference>
<accession>A0ABU7BJU7</accession>
<reference evidence="2 3" key="1">
    <citation type="submission" date="2021-07" db="EMBL/GenBank/DDBJ databases">
        <authorList>
            <person name="Palmer J.M."/>
        </authorList>
    </citation>
    <scope>NUCLEOTIDE SEQUENCE [LARGE SCALE GENOMIC DNA]</scope>
    <source>
        <strain evidence="2 3">AT_MEX2019</strain>
        <tissue evidence="2">Muscle</tissue>
    </source>
</reference>
<evidence type="ECO:0000259" key="1">
    <source>
        <dbReference type="Pfam" id="PF20179"/>
    </source>
</evidence>
<comment type="caution">
    <text evidence="2">The sequence shown here is derived from an EMBL/GenBank/DDBJ whole genome shotgun (WGS) entry which is preliminary data.</text>
</comment>
<dbReference type="InterPro" id="IPR046824">
    <property type="entry name" value="Mss51-like_C"/>
</dbReference>
<dbReference type="InterPro" id="IPR052839">
    <property type="entry name" value="Mito_gene_expr_regulator"/>
</dbReference>
<dbReference type="PANTHER" id="PTHR46920:SF3">
    <property type="entry name" value="MYND-TYPE DOMAIN-CONTAINING PROTEIN"/>
    <property type="match status" value="1"/>
</dbReference>
<dbReference type="Proteomes" id="UP001345963">
    <property type="component" value="Unassembled WGS sequence"/>
</dbReference>
<name>A0ABU7BJU7_9TELE</name>
<keyword evidence="3" id="KW-1185">Reference proteome</keyword>
<proteinExistence type="predicted"/>
<feature type="domain" description="Mitochondrial splicing suppressor 51-like C-terminal" evidence="1">
    <location>
        <begin position="1"/>
        <end position="64"/>
    </location>
</feature>
<evidence type="ECO:0000313" key="3">
    <source>
        <dbReference type="Proteomes" id="UP001345963"/>
    </source>
</evidence>
<sequence length="99" mass="11325">FHANQGLVEGWLPTLLLLRDYNIPSFFTMYSEMELKYSFQILLELEMRIRDSGPSPFTSQKPEQVQACPNKPPVYCNSHYVCFQGLLPQEDLEGPGAVN</sequence>
<evidence type="ECO:0000313" key="2">
    <source>
        <dbReference type="EMBL" id="MED6250564.1"/>
    </source>
</evidence>
<organism evidence="2 3">
    <name type="scientific">Ataeniobius toweri</name>
    <dbReference type="NCBI Taxonomy" id="208326"/>
    <lineage>
        <taxon>Eukaryota</taxon>
        <taxon>Metazoa</taxon>
        <taxon>Chordata</taxon>
        <taxon>Craniata</taxon>
        <taxon>Vertebrata</taxon>
        <taxon>Euteleostomi</taxon>
        <taxon>Actinopterygii</taxon>
        <taxon>Neopterygii</taxon>
        <taxon>Teleostei</taxon>
        <taxon>Neoteleostei</taxon>
        <taxon>Acanthomorphata</taxon>
        <taxon>Ovalentaria</taxon>
        <taxon>Atherinomorphae</taxon>
        <taxon>Cyprinodontiformes</taxon>
        <taxon>Goodeidae</taxon>
        <taxon>Ataeniobius</taxon>
    </lineage>
</organism>
<protein>
    <recommendedName>
        <fullName evidence="1">Mitochondrial splicing suppressor 51-like C-terminal domain-containing protein</fullName>
    </recommendedName>
</protein>
<gene>
    <name evidence="2" type="ORF">ATANTOWER_030774</name>
</gene>